<feature type="domain" description="VWFA" evidence="1">
    <location>
        <begin position="1255"/>
        <end position="1406"/>
    </location>
</feature>
<evidence type="ECO:0000313" key="2">
    <source>
        <dbReference type="EMBL" id="KAJ7380119.1"/>
    </source>
</evidence>
<feature type="domain" description="VWFA" evidence="1">
    <location>
        <begin position="517"/>
        <end position="706"/>
    </location>
</feature>
<dbReference type="CDD" id="cd01450">
    <property type="entry name" value="vWFA_subfamily_ECM"/>
    <property type="match status" value="15"/>
</dbReference>
<dbReference type="PANTHER" id="PTHR24020">
    <property type="entry name" value="COLLAGEN ALPHA"/>
    <property type="match status" value="1"/>
</dbReference>
<feature type="domain" description="VWFA" evidence="1">
    <location>
        <begin position="1068"/>
        <end position="1244"/>
    </location>
</feature>
<dbReference type="SUPFAM" id="SSF53300">
    <property type="entry name" value="vWA-like"/>
    <property type="match status" value="19"/>
</dbReference>
<feature type="domain" description="VWFA" evidence="1">
    <location>
        <begin position="2145"/>
        <end position="2323"/>
    </location>
</feature>
<feature type="domain" description="VWFA" evidence="1">
    <location>
        <begin position="1"/>
        <end position="116"/>
    </location>
</feature>
<feature type="domain" description="VWFA" evidence="1">
    <location>
        <begin position="2333"/>
        <end position="2504"/>
    </location>
</feature>
<dbReference type="PRINTS" id="PR00453">
    <property type="entry name" value="VWFADOMAIN"/>
</dbReference>
<keyword evidence="3" id="KW-1185">Reference proteome</keyword>
<feature type="domain" description="VWFA" evidence="1">
    <location>
        <begin position="133"/>
        <end position="307"/>
    </location>
</feature>
<feature type="domain" description="VWFA" evidence="1">
    <location>
        <begin position="1953"/>
        <end position="2125"/>
    </location>
</feature>
<dbReference type="InterPro" id="IPR050525">
    <property type="entry name" value="ECM_Assembly_Org"/>
</dbReference>
<feature type="domain" description="VWFA" evidence="1">
    <location>
        <begin position="1438"/>
        <end position="1612"/>
    </location>
</feature>
<sequence length="3463" mass="380640">MQPFRDDVDKLSLIGNSRRIDRALNAAETLLKRASSNRPKVVILLTAGKQDSGVGDSLSGAAAPLQTMGAKTYVVAIGREPDVQELRPVVKNDQDMFTVSSFAALEPRTRPIVKHIARNIETQTKPPPDFKADIIFLIDSSFGVSTDNYHNEKEFIKSLSAALNLAPQGSRVAIIPYASYSRLAFRLGILQTPESLGSSLDGLTSLQGPRRMDRALEYASVAFDNMHPEVRKIVVLLTAGQQSRGGKPLGQAVQPLRTINAETYVVAISSQVSVPELTSVVKRKGDIIRVPSFNQLTSKVNPVADYIINASRAVIPPEFKSDILFIMDSSSLVNEEDFRAQKDFVKSMMASFNVKRGQSRAALITYGQNPEKVVRFDSYLSVNYIESAVDTATSIGGTARIDKALVDANDVLRDANPTIPKIVVLFTATRKGDNLHNESIDAAAERIHDLGTRVYVIAVGVDPDVDSLGQVADDPQDVLKVPTFKDLRPNSDSIAETIYKRVDVMKPVRPMMEFTADIVFIVDSSLEVNGENYNKEKGFVKTLAKTLNLAPGKSRGSVIIYSNVASLAIKFSSNSTTFEKAVDDLPYLGSLRRMDLGLQEGAEVMKDARPGVPKVVVLLTAGRQSVSRNLLPQSVKPLNDLGATVFVVAIGSRPDDQELRPVVEEPDDVLRVSTFDDLVPQTRPIARHIVNNTDSSTTDRDLVNVIFLMDASFDVTRSDFGKQKEFVKSVARSLQLSLKESKMAVIPYGAYTVTSGKLKTYRSMNEFDRDVEALQRLSGQRRMDEALNAATNMLREEKSSARNIVVLLTAGRQAQLYQGQPVTDSSKDARDVGAEIFIVAIGSDPSLVELRPIVADPEDIYQVGSFDYLQREAQPIGKDIMNSGPNRPFDVTADIIFMVDSSGLVGNENYQKEKEFIKSLARLVNVTSEKSRIAVIAYSRSPILAVQFDKSLDEFDKRVDEMPLLGGSERRMDVVLQTADRNLIDGRKTDTWWNLARHRHPTASKFECHILVLAIGQQYNKQELVPVVAEEEDLFELPSFDALVSNARTIGQAIEEKSAPKPEDIIADVVFLVDSSDSVTSLNFQLEKKFVKAMARSLNVSPDKSRASVIVYGSKHNVVLSLDESTDMDGFKRAVDGSSYIAGPRRMDLVLEAAAAVMNQGRKTVPNIVVLLTAGKQSPTNTSFPFSSAVKSLRDLGVQTYVISISSEPDRQELVSVVEDPNDIFEVPAFEALLPETKQIAKSIAAERPPDFDADIVILLDASRFVTRENFIKEKDFVKSLAKFLNVAPGNSRAALVVFGTFPYTEIRFNDYRTLRDFNGRVDQARAVGGSRRMDYALQEATKVLRAGKRRGVPHVVVLVTTGNQSRSADIIMPLDDALEPLEKLGAHTFVVAIGHDPDTSTDVLRVPSINDLPSRVYGMAKQIKSSSEPKPANITADVVFLMDSSTSVGRDGFDKEKSFVKSLAKYFNVSPGKSRAAVIAYSTTARTVLTFTAYQSETDFNDKLDKEPWLGGSRRIDRALEAAATLQSQSPERSKVPKIVVLVTAGEQTSSVGATPLGVAAQPLKDIGAKTIVITVGSEADPRNLLPVVDSKDDMFGVPLFNDLRYEVQPVVKYTVKHFARTQSRSYRWAVTALFKTFERTLDAIAFYGGERRMDRALEEAVGLFKKARPDVDRKVILLTAGRQTPGDDEKPLDKVKKRLLDVGALPFIVAIGTDHDIPTLTTAVEDPKDIFKVPSFDDLLSQVSSTATGVANRTTIIPLKDEYIVFLLDSSSAVQQDQFQKEKDFIKTLAKYLNVGSADKTKAAVINYGGFPLTSIKFDDYATLQGFETGIDKMTPTQGSRRIDSAIIEAADILRSTDPSSSKILVLLTTGRQAQESDVTRLDAAIQPIIDMGSHMYVVAVGNEPSTRELLPLVTKLEDIFRVPFDVMGREVPRIVDHIRKENPRPGLSHDVVFLMDSSSDVSRPDFNREILFVKSLARELSVSPSEFQAAVIAYGNRYSPVVPFDSYNSMPEFYSSVDSSVYQGGARRMDRALEAASTMMSSRKPTSKKTVVLVTGGRNSQEAGNNSLERSVQRLKQMGANIIIVAFGNQYDVQELLPVVQQQQDIRSVPQANDLVPYVNLIATYITSGPIVTKVEPELEADVLFVIDSSYEVSQEDYKREKDFIKSLVRSLNMSSDSSRAALISYGDHGSLNSRFIGLQSLVDFDRSVDNASYIGGDRRIDNALEMVTRLLSEAGTASSKVVIFLTGGKHASSGESLGDAMEQLRHHDAKMYVIAIGKQADFQELRSLVGSKEDVLKVLSFKELNSQKTRIASHITEKAASLTPDNIVEVVFLVDSSDGVNSLNFNKEKAFVKLLAKRLNLSPGKSRAALIAFGSSSTLAIGFNSYSNLLAFETLVDRVSSVGGTRRIDKAFAAAAEVLKDSRPSVPKMVVLLTSGRQPLDAPSLAESAVPLHSLGAMFYVVSIANDLDQKYFEVLVEDSLMHVSKVPSFDSLNNALSQVTRGIEEGITSQKRLNADVVFLMDASTADSPRYFQSQKDLIKSILRSLGNSADKFRASLVVYSSSTTVLADLSSYTTLQRFEDAVDRATYLRGTRRIDLALAAAARQLSQSRPTAAKIVVLITTGLQAQVFGMTPLDEASQPLRDANANIFVIGIGKQPDIRELNLISKNPKAVEIIPTPDEVIVNVHLLSKQLRQYAKKGEELPPIHKADLIFLLDSSNDVRTEVFKQQKEFIKSIVGKFQIAANKSRAAVIRYSSTASTIINFNTFDNLLNLVRGIENIQFVGGSRRMDTALKEANKMRENARAGVPTFVIFLTAGRQASTPFSTPLDRAAQPLLDSSARMFVVGIGSRPNERELRSMAERDRDVFTVLPDKLKQQAPLFVVYMASQAGIPLPRDFKADVLFLVDSSQTISNEKFLRELDFVKTFARTLDISPDESRVSVVTFGNIPTLSIRFEEYANIGSFSRGVDVVPYIAGQKRLDKALIFAARVLSKARPNAYKILIVLTDGRQPLGLDPLDVSAKPLYQFGVKINVIGAGGNVSMRELAKITSRPGDLFYSRTFDGLVRQVPIVFEHIISVGTQPQQQQRHGVFLVDSSAYRSISEFAGQIDFIKSIAKRLNVSPTGTRAGVILYGGDNPQLSVGLGDYSTLQEFYTLLGDLTFGRGGRELHKALALAAETLQKSPQALPKFVVVLVEGQQYSSISLALLRNAVRPLQALGVTVYVVGIGNRLNRQELVSMVQNTEHIVTVTGFADLLRQVESISQLIDFTITAPCKETLDVGFVIDASGSVGLDNFSRKKNFVKLVSRRFAASSPDTRLGLIVFSDTPKLFFDFGDYERITIDQFQTKVDEVPFQGGRSRIDLALRAASQDFFTNRRSGVPRVLILVSDGRQSKDPGYYPLATAIKPLQAQRVKVLAVGFGENVNTNDLKVVTGSTDRILSEQEIDNIDRLQRELVSKACVV</sequence>
<feature type="domain" description="VWFA" evidence="1">
    <location>
        <begin position="3281"/>
        <end position="3456"/>
    </location>
</feature>
<name>A0A9W9ZFN3_9CNID</name>
<feature type="domain" description="VWFA" evidence="1">
    <location>
        <begin position="2521"/>
        <end position="2697"/>
    </location>
</feature>
<feature type="domain" description="VWFA" evidence="1">
    <location>
        <begin position="2714"/>
        <end position="2905"/>
    </location>
</feature>
<dbReference type="Gene3D" id="3.40.50.410">
    <property type="entry name" value="von Willebrand factor, type A domain"/>
    <property type="match status" value="19"/>
</dbReference>
<dbReference type="EMBL" id="MU826354">
    <property type="protein sequence ID" value="KAJ7380119.1"/>
    <property type="molecule type" value="Genomic_DNA"/>
</dbReference>
<feature type="domain" description="VWFA" evidence="1">
    <location>
        <begin position="3091"/>
        <end position="3267"/>
    </location>
</feature>
<dbReference type="OrthoDB" id="10256829at2759"/>
<dbReference type="InterPro" id="IPR002035">
    <property type="entry name" value="VWF_A"/>
</dbReference>
<dbReference type="Proteomes" id="UP001163046">
    <property type="component" value="Unassembled WGS sequence"/>
</dbReference>
<evidence type="ECO:0000259" key="1">
    <source>
        <dbReference type="PROSITE" id="PS50234"/>
    </source>
</evidence>
<dbReference type="PROSITE" id="PS50234">
    <property type="entry name" value="VWFA"/>
    <property type="match status" value="18"/>
</dbReference>
<feature type="domain" description="VWFA" evidence="1">
    <location>
        <begin position="894"/>
        <end position="1028"/>
    </location>
</feature>
<reference evidence="2" key="1">
    <citation type="submission" date="2023-01" db="EMBL/GenBank/DDBJ databases">
        <title>Genome assembly of the deep-sea coral Lophelia pertusa.</title>
        <authorList>
            <person name="Herrera S."/>
            <person name="Cordes E."/>
        </authorList>
    </citation>
    <scope>NUCLEOTIDE SEQUENCE</scope>
    <source>
        <strain evidence="2">USNM1676648</strain>
        <tissue evidence="2">Polyp</tissue>
    </source>
</reference>
<proteinExistence type="predicted"/>
<feature type="domain" description="VWFA" evidence="1">
    <location>
        <begin position="1765"/>
        <end position="1941"/>
    </location>
</feature>
<evidence type="ECO:0000313" key="3">
    <source>
        <dbReference type="Proteomes" id="UP001163046"/>
    </source>
</evidence>
<comment type="caution">
    <text evidence="2">The sequence shown here is derived from an EMBL/GenBank/DDBJ whole genome shotgun (WGS) entry which is preliminary data.</text>
</comment>
<dbReference type="Pfam" id="PF00092">
    <property type="entry name" value="VWA"/>
    <property type="match status" value="19"/>
</dbReference>
<feature type="domain" description="VWFA" evidence="1">
    <location>
        <begin position="2904"/>
        <end position="3078"/>
    </location>
</feature>
<dbReference type="PANTHER" id="PTHR24020:SF20">
    <property type="entry name" value="PH DOMAIN-CONTAINING PROTEIN"/>
    <property type="match status" value="1"/>
</dbReference>
<feature type="domain" description="VWFA" evidence="1">
    <location>
        <begin position="704"/>
        <end position="880"/>
    </location>
</feature>
<organism evidence="2 3">
    <name type="scientific">Desmophyllum pertusum</name>
    <dbReference type="NCBI Taxonomy" id="174260"/>
    <lineage>
        <taxon>Eukaryota</taxon>
        <taxon>Metazoa</taxon>
        <taxon>Cnidaria</taxon>
        <taxon>Anthozoa</taxon>
        <taxon>Hexacorallia</taxon>
        <taxon>Scleractinia</taxon>
        <taxon>Caryophylliina</taxon>
        <taxon>Caryophylliidae</taxon>
        <taxon>Desmophyllum</taxon>
    </lineage>
</organism>
<dbReference type="SMART" id="SM00327">
    <property type="entry name" value="VWA"/>
    <property type="match status" value="17"/>
</dbReference>
<protein>
    <submittedName>
        <fullName evidence="2">Biological adhesion</fullName>
    </submittedName>
</protein>
<dbReference type="InterPro" id="IPR036465">
    <property type="entry name" value="vWFA_dom_sf"/>
</dbReference>
<feature type="domain" description="VWFA" evidence="1">
    <location>
        <begin position="322"/>
        <end position="502"/>
    </location>
</feature>
<accession>A0A9W9ZFN3</accession>
<gene>
    <name evidence="2" type="primary">col6a6_6</name>
    <name evidence="2" type="ORF">OS493_010830</name>
</gene>